<evidence type="ECO:0000259" key="1">
    <source>
        <dbReference type="PROSITE" id="PS50846"/>
    </source>
</evidence>
<dbReference type="PANTHER" id="PTHR46932:SF12">
    <property type="entry name" value="HEAVY METAL-ASSOCIATED ISOPRENYLATED PLANT PROTEIN 47"/>
    <property type="match status" value="1"/>
</dbReference>
<gene>
    <name evidence="2" type="ORF">MUK42_03372</name>
</gene>
<dbReference type="InterPro" id="IPR036163">
    <property type="entry name" value="HMA_dom_sf"/>
</dbReference>
<dbReference type="GO" id="GO:0046872">
    <property type="term" value="F:metal ion binding"/>
    <property type="evidence" value="ECO:0007669"/>
    <property type="project" value="InterPro"/>
</dbReference>
<keyword evidence="3" id="KW-1185">Reference proteome</keyword>
<dbReference type="EMBL" id="CP097510">
    <property type="protein sequence ID" value="URE23856.1"/>
    <property type="molecule type" value="Genomic_DNA"/>
</dbReference>
<dbReference type="PANTHER" id="PTHR46932">
    <property type="entry name" value="HEAVY METAL-ASSOCIATED ISOPRENYLATED PLANT PROTEIN 47"/>
    <property type="match status" value="1"/>
</dbReference>
<dbReference type="Pfam" id="PF00403">
    <property type="entry name" value="HMA"/>
    <property type="match status" value="1"/>
</dbReference>
<evidence type="ECO:0000313" key="2">
    <source>
        <dbReference type="EMBL" id="URE23856.1"/>
    </source>
</evidence>
<protein>
    <submittedName>
        <fullName evidence="2">Heavy-metal-associated domain</fullName>
    </submittedName>
</protein>
<dbReference type="Proteomes" id="UP001055439">
    <property type="component" value="Chromosome 8"/>
</dbReference>
<dbReference type="PROSITE" id="PS50846">
    <property type="entry name" value="HMA_2"/>
    <property type="match status" value="1"/>
</dbReference>
<accession>A0A9E7KNL4</accession>
<name>A0A9E7KNL4_9LILI</name>
<dbReference type="AlphaFoldDB" id="A0A9E7KNL4"/>
<dbReference type="SUPFAM" id="SSF55008">
    <property type="entry name" value="HMA, heavy metal-associated domain"/>
    <property type="match status" value="1"/>
</dbReference>
<evidence type="ECO:0000313" key="3">
    <source>
        <dbReference type="Proteomes" id="UP001055439"/>
    </source>
</evidence>
<dbReference type="OrthoDB" id="692882at2759"/>
<dbReference type="InterPro" id="IPR042885">
    <property type="entry name" value="HIPP47/16"/>
</dbReference>
<reference evidence="2" key="1">
    <citation type="submission" date="2022-05" db="EMBL/GenBank/DDBJ databases">
        <title>The Musa troglodytarum L. genome provides insights into the mechanism of non-climacteric behaviour and enrichment of carotenoids.</title>
        <authorList>
            <person name="Wang J."/>
        </authorList>
    </citation>
    <scope>NUCLEOTIDE SEQUENCE</scope>
    <source>
        <tissue evidence="2">Leaf</tissue>
    </source>
</reference>
<dbReference type="Gene3D" id="3.30.70.100">
    <property type="match status" value="1"/>
</dbReference>
<feature type="domain" description="HMA" evidence="1">
    <location>
        <begin position="2"/>
        <end position="71"/>
    </location>
</feature>
<dbReference type="InterPro" id="IPR006121">
    <property type="entry name" value="HMA_dom"/>
</dbReference>
<proteinExistence type="predicted"/>
<organism evidence="2 3">
    <name type="scientific">Musa troglodytarum</name>
    <name type="common">fe'i banana</name>
    <dbReference type="NCBI Taxonomy" id="320322"/>
    <lineage>
        <taxon>Eukaryota</taxon>
        <taxon>Viridiplantae</taxon>
        <taxon>Streptophyta</taxon>
        <taxon>Embryophyta</taxon>
        <taxon>Tracheophyta</taxon>
        <taxon>Spermatophyta</taxon>
        <taxon>Magnoliopsida</taxon>
        <taxon>Liliopsida</taxon>
        <taxon>Zingiberales</taxon>
        <taxon>Musaceae</taxon>
        <taxon>Musa</taxon>
    </lineage>
</organism>
<sequence length="121" mass="13382">MQQKIVIRVQMKCDKCRSKAMQLVAAADGVDSVAIEGEYKDHLAVVGDGVDAANVTTLLRKKVGCATIVKVEEVKKVDKEKKPDTTAQNIVHWYPNYPPCRQMVCYDYECSSSDPTACSIL</sequence>